<keyword evidence="1" id="KW-1133">Transmembrane helix</keyword>
<keyword evidence="1" id="KW-0472">Membrane</keyword>
<dbReference type="HOGENOM" id="CLU_083223_0_0_1"/>
<proteinExistence type="predicted"/>
<evidence type="ECO:0000313" key="3">
    <source>
        <dbReference type="Proteomes" id="UP000054279"/>
    </source>
</evidence>
<keyword evidence="1" id="KW-0812">Transmembrane</keyword>
<keyword evidence="3" id="KW-1185">Reference proteome</keyword>
<dbReference type="OrthoDB" id="5598396at2759"/>
<feature type="non-terminal residue" evidence="2">
    <location>
        <position position="1"/>
    </location>
</feature>
<dbReference type="Proteomes" id="UP000054279">
    <property type="component" value="Unassembled WGS sequence"/>
</dbReference>
<accession>A0A0C9V5Z7</accession>
<organism evidence="2 3">
    <name type="scientific">Sphaerobolus stellatus (strain SS14)</name>
    <dbReference type="NCBI Taxonomy" id="990650"/>
    <lineage>
        <taxon>Eukaryota</taxon>
        <taxon>Fungi</taxon>
        <taxon>Dikarya</taxon>
        <taxon>Basidiomycota</taxon>
        <taxon>Agaricomycotina</taxon>
        <taxon>Agaricomycetes</taxon>
        <taxon>Phallomycetidae</taxon>
        <taxon>Geastrales</taxon>
        <taxon>Sphaerobolaceae</taxon>
        <taxon>Sphaerobolus</taxon>
    </lineage>
</organism>
<dbReference type="AlphaFoldDB" id="A0A0C9V5Z7"/>
<reference evidence="2 3" key="1">
    <citation type="submission" date="2014-06" db="EMBL/GenBank/DDBJ databases">
        <title>Evolutionary Origins and Diversification of the Mycorrhizal Mutualists.</title>
        <authorList>
            <consortium name="DOE Joint Genome Institute"/>
            <consortium name="Mycorrhizal Genomics Consortium"/>
            <person name="Kohler A."/>
            <person name="Kuo A."/>
            <person name="Nagy L.G."/>
            <person name="Floudas D."/>
            <person name="Copeland A."/>
            <person name="Barry K.W."/>
            <person name="Cichocki N."/>
            <person name="Veneault-Fourrey C."/>
            <person name="LaButti K."/>
            <person name="Lindquist E.A."/>
            <person name="Lipzen A."/>
            <person name="Lundell T."/>
            <person name="Morin E."/>
            <person name="Murat C."/>
            <person name="Riley R."/>
            <person name="Ohm R."/>
            <person name="Sun H."/>
            <person name="Tunlid A."/>
            <person name="Henrissat B."/>
            <person name="Grigoriev I.V."/>
            <person name="Hibbett D.S."/>
            <person name="Martin F."/>
        </authorList>
    </citation>
    <scope>NUCLEOTIDE SEQUENCE [LARGE SCALE GENOMIC DNA]</scope>
    <source>
        <strain evidence="2 3">SS14</strain>
    </source>
</reference>
<dbReference type="EMBL" id="KN837173">
    <property type="protein sequence ID" value="KIJ36982.1"/>
    <property type="molecule type" value="Genomic_DNA"/>
</dbReference>
<name>A0A0C9V5Z7_SPHS4</name>
<feature type="transmembrane region" description="Helical" evidence="1">
    <location>
        <begin position="124"/>
        <end position="145"/>
    </location>
</feature>
<evidence type="ECO:0000256" key="1">
    <source>
        <dbReference type="SAM" id="Phobius"/>
    </source>
</evidence>
<protein>
    <submittedName>
        <fullName evidence="2">Uncharacterized protein</fullName>
    </submittedName>
</protein>
<gene>
    <name evidence="2" type="ORF">M422DRAFT_178685</name>
</gene>
<evidence type="ECO:0000313" key="2">
    <source>
        <dbReference type="EMBL" id="KIJ36982.1"/>
    </source>
</evidence>
<sequence length="248" mass="28053">LGHTLKSSSLAAYESHLCSYLTFCKSHNFPIQPTAGTLSFYVIYMSHHIEPTSIGAYLSGICNTLELYFLEVHKVCSSTIVTWSLAGMKKLKGLQSTMRKHVLSQEDLLFIIGHLPSPPSHDDYLFTAMILTGFFGLLCLGELTFPDSIHKWSSKKLTLHHTLSIEKSRFSFTLPFHKADHFYASNTVMIEALLLLPISPLFHLHHYLHSHNCLFALLPMLWVTSNGTPPTYSWFVCCLQCHQPLLTI</sequence>